<sequence length="173" mass="19065">MVREIDEHRRAAGATGVPGSGEAPLSDLAQRVAAVAGFLRQRLTGDYSVDEFGFDPHFNDAIVRPLLRFFFRSWFRVEVSGIENLPSDGAALLVANHAGVLPFDGLMLSVAVHDEHPAHRICGCWPPTWCSTCPWWARPPARQGTPWPAPPTRTDCWPRASSRPCSRRLQGPG</sequence>
<protein>
    <submittedName>
        <fullName evidence="3">Acyltransferase family protein</fullName>
    </submittedName>
</protein>
<feature type="region of interest" description="Disordered" evidence="1">
    <location>
        <begin position="1"/>
        <end position="22"/>
    </location>
</feature>
<dbReference type="SUPFAM" id="SSF69593">
    <property type="entry name" value="Glycerol-3-phosphate (1)-acyltransferase"/>
    <property type="match status" value="1"/>
</dbReference>
<dbReference type="Proteomes" id="UP000188532">
    <property type="component" value="Unassembled WGS sequence"/>
</dbReference>
<evidence type="ECO:0000256" key="1">
    <source>
        <dbReference type="SAM" id="MobiDB-lite"/>
    </source>
</evidence>
<dbReference type="Pfam" id="PF01553">
    <property type="entry name" value="Acyltransferase"/>
    <property type="match status" value="1"/>
</dbReference>
<evidence type="ECO:0000313" key="4">
    <source>
        <dbReference type="Proteomes" id="UP000188532"/>
    </source>
</evidence>
<feature type="compositionally biased region" description="Basic and acidic residues" evidence="1">
    <location>
        <begin position="1"/>
        <end position="10"/>
    </location>
</feature>
<dbReference type="EMBL" id="MVBN01000017">
    <property type="protein sequence ID" value="OOK63660.1"/>
    <property type="molecule type" value="Genomic_DNA"/>
</dbReference>
<keyword evidence="3" id="KW-0808">Transferase</keyword>
<keyword evidence="3" id="KW-0012">Acyltransferase</keyword>
<dbReference type="GO" id="GO:0016746">
    <property type="term" value="F:acyltransferase activity"/>
    <property type="evidence" value="ECO:0007669"/>
    <property type="project" value="UniProtKB-KW"/>
</dbReference>
<gene>
    <name evidence="3" type="ORF">BZL29_8457</name>
</gene>
<dbReference type="AlphaFoldDB" id="A0A1V3W9N0"/>
<evidence type="ECO:0000313" key="3">
    <source>
        <dbReference type="EMBL" id="OOK63660.1"/>
    </source>
</evidence>
<comment type="caution">
    <text evidence="3">The sequence shown here is derived from an EMBL/GenBank/DDBJ whole genome shotgun (WGS) entry which is preliminary data.</text>
</comment>
<dbReference type="InterPro" id="IPR002123">
    <property type="entry name" value="Plipid/glycerol_acylTrfase"/>
</dbReference>
<reference evidence="3 4" key="1">
    <citation type="submission" date="2017-02" db="EMBL/GenBank/DDBJ databases">
        <title>Complete genome sequences of Mycobacterium kansasii strains isolated from rhesus macaques.</title>
        <authorList>
            <person name="Panda A."/>
            <person name="Nagaraj S."/>
            <person name="Zhao X."/>
            <person name="Tettelin H."/>
            <person name="Detolla L.J."/>
        </authorList>
    </citation>
    <scope>NUCLEOTIDE SEQUENCE [LARGE SCALE GENOMIC DNA]</scope>
    <source>
        <strain evidence="3 4">11-3469</strain>
    </source>
</reference>
<accession>A0A1V3W9N0</accession>
<organism evidence="3 4">
    <name type="scientific">Mycobacterium kansasii</name>
    <dbReference type="NCBI Taxonomy" id="1768"/>
    <lineage>
        <taxon>Bacteria</taxon>
        <taxon>Bacillati</taxon>
        <taxon>Actinomycetota</taxon>
        <taxon>Actinomycetes</taxon>
        <taxon>Mycobacteriales</taxon>
        <taxon>Mycobacteriaceae</taxon>
        <taxon>Mycobacterium</taxon>
    </lineage>
</organism>
<dbReference type="STRING" id="1768.B1T50_18505"/>
<proteinExistence type="predicted"/>
<feature type="domain" description="Phospholipid/glycerol acyltransferase" evidence="2">
    <location>
        <begin position="76"/>
        <end position="118"/>
    </location>
</feature>
<name>A0A1V3W9N0_MYCKA</name>
<feature type="region of interest" description="Disordered" evidence="1">
    <location>
        <begin position="144"/>
        <end position="173"/>
    </location>
</feature>
<evidence type="ECO:0000259" key="2">
    <source>
        <dbReference type="Pfam" id="PF01553"/>
    </source>
</evidence>